<dbReference type="Pfam" id="PF02786">
    <property type="entry name" value="CPSase_L_D2"/>
    <property type="match status" value="1"/>
</dbReference>
<evidence type="ECO:0000256" key="6">
    <source>
        <dbReference type="PROSITE-ProRule" id="PRU00409"/>
    </source>
</evidence>
<name>A0A2S7K8Y6_9PROT</name>
<dbReference type="InterPro" id="IPR005481">
    <property type="entry name" value="BC-like_N"/>
</dbReference>
<keyword evidence="3 6" id="KW-0547">Nucleotide-binding</keyword>
<dbReference type="FunFam" id="3.30.1490.20:FF:000003">
    <property type="entry name" value="acetyl-CoA carboxylase isoform X1"/>
    <property type="match status" value="1"/>
</dbReference>
<dbReference type="SUPFAM" id="SSF52440">
    <property type="entry name" value="PreATP-grasp domain"/>
    <property type="match status" value="1"/>
</dbReference>
<dbReference type="FunFam" id="3.30.470.20:FF:000028">
    <property type="entry name" value="Methylcrotonoyl-CoA carboxylase subunit alpha, mitochondrial"/>
    <property type="match status" value="1"/>
</dbReference>
<keyword evidence="5" id="KW-0092">Biotin</keyword>
<evidence type="ECO:0000259" key="8">
    <source>
        <dbReference type="PROSITE" id="PS50975"/>
    </source>
</evidence>
<dbReference type="Pfam" id="PF02785">
    <property type="entry name" value="Biotin_carb_C"/>
    <property type="match status" value="1"/>
</dbReference>
<dbReference type="RefSeq" id="WP_104828597.1">
    <property type="nucleotide sequence ID" value="NZ_PJCH01000003.1"/>
</dbReference>
<dbReference type="PROSITE" id="PS50975">
    <property type="entry name" value="ATP_GRASP"/>
    <property type="match status" value="1"/>
</dbReference>
<dbReference type="PROSITE" id="PS50968">
    <property type="entry name" value="BIOTINYL_LIPOYL"/>
    <property type="match status" value="1"/>
</dbReference>
<sequence length="652" mass="69375">MSAIKKLLIANRGEIACRIMKTARARGIATVAVFSDADAGALHGRMAGEAICIGGSEAAQSYLNIEAVIGAAKASGADAVHPGYGFLSERADFARACTDAGLIFVGPPAEAIAAMGDKAEAKARMIEAGVPCVPGYQGEDQSDETLLKEAEKVGFPVMVKASAGGGGRGMRIVEDREALADAIQSARKEAKSAFGDDRLIIERAVTGARHVEIQILADAHGSCVHLGERDCSLQRRNQKVIEEAPSPVIGAEKREEMGAAAVKAAQAVGYAGAGTVEFLYDPARDEFYFLEMNTRLQVEHPVTEMVTGLDLVDFQLSVAEGDALPFEQGDIDFEGHAIEARLYAEDPAQGFMPHSGKVRLLEFPEMEDVRIDAGVEAGDIVTTFYDPMIAKVIAYGATRDEARMKLAAALRRTKLLGFEHNRDFLIALLGDEAFAKGEADTGYIERNLERLTKREAPGGAAAIALAGAALTDASFDNLLTGWASRRSAGFPLHLVNSGGEIVKTAIALDGAKVTAAHDGAEAAIEVLSKTENTIRYRHENRIGEARYARNHYHLEIDCDGAWERYTDFTLVPASESAGGDDVVKAPMAGLVTSLRVGPGDPVSKGTVLATIEAMKMEHQLKAPRDGVVADVFAKEGDQVAIRAKIVALKAEE</sequence>
<feature type="domain" description="ATP-grasp" evidence="8">
    <location>
        <begin position="122"/>
        <end position="320"/>
    </location>
</feature>
<dbReference type="InterPro" id="IPR000089">
    <property type="entry name" value="Biotin_lipoyl"/>
</dbReference>
<dbReference type="Gene3D" id="3.30.470.20">
    <property type="entry name" value="ATP-grasp fold, B domain"/>
    <property type="match status" value="1"/>
</dbReference>
<dbReference type="InterPro" id="IPR001882">
    <property type="entry name" value="Biotin_BS"/>
</dbReference>
<dbReference type="PROSITE" id="PS50979">
    <property type="entry name" value="BC"/>
    <property type="match status" value="1"/>
</dbReference>
<evidence type="ECO:0000259" key="7">
    <source>
        <dbReference type="PROSITE" id="PS50968"/>
    </source>
</evidence>
<dbReference type="Proteomes" id="UP000239504">
    <property type="component" value="Unassembled WGS sequence"/>
</dbReference>
<dbReference type="PANTHER" id="PTHR18866">
    <property type="entry name" value="CARBOXYLASE:PYRUVATE/ACETYL-COA/PROPIONYL-COA CARBOXYLASE"/>
    <property type="match status" value="1"/>
</dbReference>
<dbReference type="SUPFAM" id="SSF51246">
    <property type="entry name" value="Rudiment single hybrid motif"/>
    <property type="match status" value="1"/>
</dbReference>
<dbReference type="OrthoDB" id="9763189at2"/>
<dbReference type="PROSITE" id="PS00867">
    <property type="entry name" value="CPSASE_2"/>
    <property type="match status" value="1"/>
</dbReference>
<dbReference type="GO" id="GO:0016874">
    <property type="term" value="F:ligase activity"/>
    <property type="evidence" value="ECO:0007669"/>
    <property type="project" value="UniProtKB-KW"/>
</dbReference>
<evidence type="ECO:0000313" key="11">
    <source>
        <dbReference type="Proteomes" id="UP000239504"/>
    </source>
</evidence>
<evidence type="ECO:0000256" key="4">
    <source>
        <dbReference type="ARBA" id="ARBA00022840"/>
    </source>
</evidence>
<dbReference type="Pfam" id="PF00289">
    <property type="entry name" value="Biotin_carb_N"/>
    <property type="match status" value="1"/>
</dbReference>
<dbReference type="Pfam" id="PF00364">
    <property type="entry name" value="Biotin_lipoyl"/>
    <property type="match status" value="1"/>
</dbReference>
<dbReference type="InterPro" id="IPR011054">
    <property type="entry name" value="Rudment_hybrid_motif"/>
</dbReference>
<dbReference type="InterPro" id="IPR011761">
    <property type="entry name" value="ATP-grasp"/>
</dbReference>
<dbReference type="InterPro" id="IPR016185">
    <property type="entry name" value="PreATP-grasp_dom_sf"/>
</dbReference>
<dbReference type="InterPro" id="IPR011053">
    <property type="entry name" value="Single_hybrid_motif"/>
</dbReference>
<feature type="domain" description="Lipoyl-binding" evidence="7">
    <location>
        <begin position="574"/>
        <end position="649"/>
    </location>
</feature>
<dbReference type="InterPro" id="IPR011764">
    <property type="entry name" value="Biotin_carboxylation_dom"/>
</dbReference>
<dbReference type="InterPro" id="IPR005479">
    <property type="entry name" value="CPAse_ATP-bd"/>
</dbReference>
<dbReference type="Gene3D" id="2.40.50.100">
    <property type="match status" value="1"/>
</dbReference>
<dbReference type="PROSITE" id="PS00188">
    <property type="entry name" value="BIOTIN"/>
    <property type="match status" value="1"/>
</dbReference>
<dbReference type="PROSITE" id="PS00866">
    <property type="entry name" value="CPSASE_1"/>
    <property type="match status" value="1"/>
</dbReference>
<reference evidence="10 11" key="1">
    <citation type="submission" date="2017-12" db="EMBL/GenBank/DDBJ databases">
        <authorList>
            <person name="Hurst M.R.H."/>
        </authorList>
    </citation>
    <scope>NUCLEOTIDE SEQUENCE [LARGE SCALE GENOMIC DNA]</scope>
    <source>
        <strain evidence="10 11">SY-3-19</strain>
    </source>
</reference>
<dbReference type="EMBL" id="PJCH01000003">
    <property type="protein sequence ID" value="PQA88960.1"/>
    <property type="molecule type" value="Genomic_DNA"/>
</dbReference>
<dbReference type="SMART" id="SM00878">
    <property type="entry name" value="Biotin_carb_C"/>
    <property type="match status" value="1"/>
</dbReference>
<dbReference type="FunFam" id="3.40.50.20:FF:000010">
    <property type="entry name" value="Propionyl-CoA carboxylase subunit alpha"/>
    <property type="match status" value="1"/>
</dbReference>
<dbReference type="PANTHER" id="PTHR18866:SF33">
    <property type="entry name" value="METHYLCROTONOYL-COA CARBOXYLASE SUBUNIT ALPHA, MITOCHONDRIAL-RELATED"/>
    <property type="match status" value="1"/>
</dbReference>
<evidence type="ECO:0000259" key="9">
    <source>
        <dbReference type="PROSITE" id="PS50979"/>
    </source>
</evidence>
<keyword evidence="11" id="KW-1185">Reference proteome</keyword>
<evidence type="ECO:0000256" key="2">
    <source>
        <dbReference type="ARBA" id="ARBA00022598"/>
    </source>
</evidence>
<evidence type="ECO:0000313" key="10">
    <source>
        <dbReference type="EMBL" id="PQA88960.1"/>
    </source>
</evidence>
<organism evidence="10 11">
    <name type="scientific">Hyphococcus luteus</name>
    <dbReference type="NCBI Taxonomy" id="2058213"/>
    <lineage>
        <taxon>Bacteria</taxon>
        <taxon>Pseudomonadati</taxon>
        <taxon>Pseudomonadota</taxon>
        <taxon>Alphaproteobacteria</taxon>
        <taxon>Parvularculales</taxon>
        <taxon>Parvularculaceae</taxon>
        <taxon>Hyphococcus</taxon>
    </lineage>
</organism>
<dbReference type="GO" id="GO:0005524">
    <property type="term" value="F:ATP binding"/>
    <property type="evidence" value="ECO:0007669"/>
    <property type="project" value="UniProtKB-UniRule"/>
</dbReference>
<evidence type="ECO:0000256" key="3">
    <source>
        <dbReference type="ARBA" id="ARBA00022741"/>
    </source>
</evidence>
<proteinExistence type="predicted"/>
<gene>
    <name evidence="10" type="ORF">CW354_03140</name>
</gene>
<evidence type="ECO:0000256" key="1">
    <source>
        <dbReference type="ARBA" id="ARBA00001953"/>
    </source>
</evidence>
<accession>A0A2S7K8Y6</accession>
<dbReference type="AlphaFoldDB" id="A0A2S7K8Y6"/>
<dbReference type="SUPFAM" id="SSF51230">
    <property type="entry name" value="Single hybrid motif"/>
    <property type="match status" value="1"/>
</dbReference>
<comment type="caution">
    <text evidence="10">The sequence shown here is derived from an EMBL/GenBank/DDBJ whole genome shotgun (WGS) entry which is preliminary data.</text>
</comment>
<keyword evidence="4 6" id="KW-0067">ATP-binding</keyword>
<dbReference type="SUPFAM" id="SSF56059">
    <property type="entry name" value="Glutathione synthetase ATP-binding domain-like"/>
    <property type="match status" value="1"/>
</dbReference>
<dbReference type="CDD" id="cd06850">
    <property type="entry name" value="biotinyl_domain"/>
    <property type="match status" value="1"/>
</dbReference>
<comment type="cofactor">
    <cofactor evidence="1">
        <name>biotin</name>
        <dbReference type="ChEBI" id="CHEBI:57586"/>
    </cofactor>
</comment>
<protein>
    <submittedName>
        <fullName evidence="10">3-methylcrotonyl-CoA carboxylase</fullName>
    </submittedName>
</protein>
<feature type="domain" description="Biotin carboxylation" evidence="9">
    <location>
        <begin position="3"/>
        <end position="449"/>
    </location>
</feature>
<dbReference type="InterPro" id="IPR005482">
    <property type="entry name" value="Biotin_COase_C"/>
</dbReference>
<dbReference type="GO" id="GO:0046872">
    <property type="term" value="F:metal ion binding"/>
    <property type="evidence" value="ECO:0007669"/>
    <property type="project" value="InterPro"/>
</dbReference>
<keyword evidence="2" id="KW-0436">Ligase</keyword>
<evidence type="ECO:0000256" key="5">
    <source>
        <dbReference type="ARBA" id="ARBA00023267"/>
    </source>
</evidence>
<dbReference type="NCBIfam" id="NF006367">
    <property type="entry name" value="PRK08591.1"/>
    <property type="match status" value="1"/>
</dbReference>
<dbReference type="InterPro" id="IPR050856">
    <property type="entry name" value="Biotin_carboxylase_complex"/>
</dbReference>